<dbReference type="Gene3D" id="2.40.160.60">
    <property type="entry name" value="Outer membrane protein transport protein (OMPP1/FadL/TodX)"/>
    <property type="match status" value="1"/>
</dbReference>
<evidence type="ECO:0000313" key="10">
    <source>
        <dbReference type="EMBL" id="CAA6806616.1"/>
    </source>
</evidence>
<accession>A0A6S6SGQ6</accession>
<keyword evidence="7" id="KW-0998">Cell outer membrane</keyword>
<feature type="signal peptide" evidence="9">
    <location>
        <begin position="1"/>
        <end position="24"/>
    </location>
</feature>
<keyword evidence="3" id="KW-1134">Transmembrane beta strand</keyword>
<dbReference type="AlphaFoldDB" id="A0A6S6SGQ6"/>
<dbReference type="SUPFAM" id="SSF56935">
    <property type="entry name" value="Porins"/>
    <property type="match status" value="1"/>
</dbReference>
<evidence type="ECO:0000256" key="9">
    <source>
        <dbReference type="SAM" id="SignalP"/>
    </source>
</evidence>
<evidence type="ECO:0008006" key="11">
    <source>
        <dbReference type="Google" id="ProtNLM"/>
    </source>
</evidence>
<keyword evidence="4" id="KW-0812">Transmembrane</keyword>
<gene>
    <name evidence="10" type="ORF">HELGO_WM32494</name>
</gene>
<keyword evidence="5 9" id="KW-0732">Signal</keyword>
<evidence type="ECO:0000256" key="6">
    <source>
        <dbReference type="ARBA" id="ARBA00023136"/>
    </source>
</evidence>
<evidence type="ECO:0000256" key="2">
    <source>
        <dbReference type="ARBA" id="ARBA00008163"/>
    </source>
</evidence>
<evidence type="ECO:0000256" key="7">
    <source>
        <dbReference type="ARBA" id="ARBA00023237"/>
    </source>
</evidence>
<name>A0A6S6SGQ6_9GAMM</name>
<dbReference type="GO" id="GO:0015483">
    <property type="term" value="F:long-chain fatty acid transporting porin activity"/>
    <property type="evidence" value="ECO:0007669"/>
    <property type="project" value="TreeGrafter"/>
</dbReference>
<evidence type="ECO:0000256" key="8">
    <source>
        <dbReference type="SAM" id="MobiDB-lite"/>
    </source>
</evidence>
<evidence type="ECO:0000256" key="4">
    <source>
        <dbReference type="ARBA" id="ARBA00022692"/>
    </source>
</evidence>
<feature type="compositionally biased region" description="Polar residues" evidence="8">
    <location>
        <begin position="387"/>
        <end position="397"/>
    </location>
</feature>
<dbReference type="PANTHER" id="PTHR35093:SF8">
    <property type="entry name" value="OUTER MEMBRANE PROTEIN NMB0088-RELATED"/>
    <property type="match status" value="1"/>
</dbReference>
<comment type="subcellular location">
    <subcellularLocation>
        <location evidence="1">Cell outer membrane</location>
        <topology evidence="1">Multi-pass membrane protein</topology>
    </subcellularLocation>
</comment>
<proteinExistence type="inferred from homology"/>
<reference evidence="10" key="1">
    <citation type="submission" date="2020-01" db="EMBL/GenBank/DDBJ databases">
        <authorList>
            <person name="Meier V. D."/>
            <person name="Meier V D."/>
        </authorList>
    </citation>
    <scope>NUCLEOTIDE SEQUENCE</scope>
    <source>
        <strain evidence="10">HLG_WM_MAG_08</strain>
    </source>
</reference>
<dbReference type="GO" id="GO:0009279">
    <property type="term" value="C:cell outer membrane"/>
    <property type="evidence" value="ECO:0007669"/>
    <property type="project" value="UniProtKB-SubCell"/>
</dbReference>
<dbReference type="PANTHER" id="PTHR35093">
    <property type="entry name" value="OUTER MEMBRANE PROTEIN NMB0088-RELATED"/>
    <property type="match status" value="1"/>
</dbReference>
<protein>
    <recommendedName>
        <fullName evidence="11">Long-chain fatty acid transport protein</fullName>
    </recommendedName>
</protein>
<evidence type="ECO:0000256" key="1">
    <source>
        <dbReference type="ARBA" id="ARBA00004571"/>
    </source>
</evidence>
<evidence type="ECO:0000256" key="3">
    <source>
        <dbReference type="ARBA" id="ARBA00022452"/>
    </source>
</evidence>
<sequence length="462" mass="48353">MGDNRRFIKPLCAAILLATGSVQAGGFGVTTQSATGGGNASTGHAMAEDASAMWYNPALLHSMQGRQVNVGASLLNTDITLENAGSTIPTAAAGFPVIGENTAEPGGVSVTPSFFYRGENFSDKLAYGIGVSVPYGFSTEYEDDSFARYEATESSLKTLNINPAIAWKVNEQFDIGAGLNLQVGQAVLARSVDAFLVCQRFASLGAITPATCGALGLTSPSNAATDSSVSIEATAIGYGANIGAAYHPSDKTTLSLGLRSSVEFDFEGDADFTHGAGLSALGDAALTAGGLADQDAETKLKMPASASFAAAHQVSDKLTVHGDVTWTQWSSVPEIRITFPDSTAADSVTDLQWEDTVRVGVGATYQFNDRMKFRAGIAHDPTPTPSPQNRTPRAAPSSDNLWFSAGMSYKLNKQMDFDAGLSIIHPQDTIINYTAPGTSDYTTRATAEADVIGASVSLNYRF</sequence>
<organism evidence="10">
    <name type="scientific">uncultured Thiotrichaceae bacterium</name>
    <dbReference type="NCBI Taxonomy" id="298394"/>
    <lineage>
        <taxon>Bacteria</taxon>
        <taxon>Pseudomonadati</taxon>
        <taxon>Pseudomonadota</taxon>
        <taxon>Gammaproteobacteria</taxon>
        <taxon>Thiotrichales</taxon>
        <taxon>Thiotrichaceae</taxon>
        <taxon>environmental samples</taxon>
    </lineage>
</organism>
<feature type="chain" id="PRO_5027658270" description="Long-chain fatty acid transport protein" evidence="9">
    <location>
        <begin position="25"/>
        <end position="462"/>
    </location>
</feature>
<comment type="similarity">
    <text evidence="2">Belongs to the OmpP1/FadL family.</text>
</comment>
<dbReference type="Pfam" id="PF03349">
    <property type="entry name" value="Toluene_X"/>
    <property type="match status" value="1"/>
</dbReference>
<dbReference type="EMBL" id="CACVAV010000107">
    <property type="protein sequence ID" value="CAA6806616.1"/>
    <property type="molecule type" value="Genomic_DNA"/>
</dbReference>
<dbReference type="InterPro" id="IPR005017">
    <property type="entry name" value="OMPP1/FadL/TodX"/>
</dbReference>
<evidence type="ECO:0000256" key="5">
    <source>
        <dbReference type="ARBA" id="ARBA00022729"/>
    </source>
</evidence>
<feature type="region of interest" description="Disordered" evidence="8">
    <location>
        <begin position="377"/>
        <end position="397"/>
    </location>
</feature>
<keyword evidence="6" id="KW-0472">Membrane</keyword>